<gene>
    <name evidence="2" type="ORF">DPMN_022679</name>
</gene>
<comment type="caution">
    <text evidence="2">The sequence shown here is derived from an EMBL/GenBank/DDBJ whole genome shotgun (WGS) entry which is preliminary data.</text>
</comment>
<protein>
    <submittedName>
        <fullName evidence="2">Uncharacterized protein</fullName>
    </submittedName>
</protein>
<reference evidence="2" key="2">
    <citation type="submission" date="2020-11" db="EMBL/GenBank/DDBJ databases">
        <authorList>
            <person name="McCartney M.A."/>
            <person name="Auch B."/>
            <person name="Kono T."/>
            <person name="Mallez S."/>
            <person name="Becker A."/>
            <person name="Gohl D.M."/>
            <person name="Silverstein K.A.T."/>
            <person name="Koren S."/>
            <person name="Bechman K.B."/>
            <person name="Herman A."/>
            <person name="Abrahante J.E."/>
            <person name="Garbe J."/>
        </authorList>
    </citation>
    <scope>NUCLEOTIDE SEQUENCE</scope>
    <source>
        <strain evidence="2">Duluth1</strain>
        <tissue evidence="2">Whole animal</tissue>
    </source>
</reference>
<feature type="compositionally biased region" description="Basic and acidic residues" evidence="1">
    <location>
        <begin position="70"/>
        <end position="79"/>
    </location>
</feature>
<dbReference type="AlphaFoldDB" id="A0A9D4NKS2"/>
<accession>A0A9D4NKS2</accession>
<proteinExistence type="predicted"/>
<evidence type="ECO:0000313" key="3">
    <source>
        <dbReference type="Proteomes" id="UP000828390"/>
    </source>
</evidence>
<sequence>MKIIESPKHVIERIANMCQKITHNPNYIGVLPSPQELYRNAHSSSYDQIMEINGEPKLDQNDFSDGIKQQPKENLRQDSDVNSIRSNVLRVPKK</sequence>
<reference evidence="2" key="1">
    <citation type="journal article" date="2019" name="bioRxiv">
        <title>The Genome of the Zebra Mussel, Dreissena polymorpha: A Resource for Invasive Species Research.</title>
        <authorList>
            <person name="McCartney M.A."/>
            <person name="Auch B."/>
            <person name="Kono T."/>
            <person name="Mallez S."/>
            <person name="Zhang Y."/>
            <person name="Obille A."/>
            <person name="Becker A."/>
            <person name="Abrahante J.E."/>
            <person name="Garbe J."/>
            <person name="Badalamenti J.P."/>
            <person name="Herman A."/>
            <person name="Mangelson H."/>
            <person name="Liachko I."/>
            <person name="Sullivan S."/>
            <person name="Sone E.D."/>
            <person name="Koren S."/>
            <person name="Silverstein K.A.T."/>
            <person name="Beckman K.B."/>
            <person name="Gohl D.M."/>
        </authorList>
    </citation>
    <scope>NUCLEOTIDE SEQUENCE</scope>
    <source>
        <strain evidence="2">Duluth1</strain>
        <tissue evidence="2">Whole animal</tissue>
    </source>
</reference>
<name>A0A9D4NKS2_DREPO</name>
<dbReference type="Proteomes" id="UP000828390">
    <property type="component" value="Unassembled WGS sequence"/>
</dbReference>
<evidence type="ECO:0000256" key="1">
    <source>
        <dbReference type="SAM" id="MobiDB-lite"/>
    </source>
</evidence>
<keyword evidence="3" id="KW-1185">Reference proteome</keyword>
<evidence type="ECO:0000313" key="2">
    <source>
        <dbReference type="EMBL" id="KAH3898447.1"/>
    </source>
</evidence>
<feature type="region of interest" description="Disordered" evidence="1">
    <location>
        <begin position="56"/>
        <end position="94"/>
    </location>
</feature>
<organism evidence="2 3">
    <name type="scientific">Dreissena polymorpha</name>
    <name type="common">Zebra mussel</name>
    <name type="synonym">Mytilus polymorpha</name>
    <dbReference type="NCBI Taxonomy" id="45954"/>
    <lineage>
        <taxon>Eukaryota</taxon>
        <taxon>Metazoa</taxon>
        <taxon>Spiralia</taxon>
        <taxon>Lophotrochozoa</taxon>
        <taxon>Mollusca</taxon>
        <taxon>Bivalvia</taxon>
        <taxon>Autobranchia</taxon>
        <taxon>Heteroconchia</taxon>
        <taxon>Euheterodonta</taxon>
        <taxon>Imparidentia</taxon>
        <taxon>Neoheterodontei</taxon>
        <taxon>Myida</taxon>
        <taxon>Dreissenoidea</taxon>
        <taxon>Dreissenidae</taxon>
        <taxon>Dreissena</taxon>
    </lineage>
</organism>
<dbReference type="EMBL" id="JAIWYP010000001">
    <property type="protein sequence ID" value="KAH3898447.1"/>
    <property type="molecule type" value="Genomic_DNA"/>
</dbReference>